<dbReference type="Pfam" id="PF12728">
    <property type="entry name" value="HTH_17"/>
    <property type="match status" value="1"/>
</dbReference>
<evidence type="ECO:0000313" key="2">
    <source>
        <dbReference type="EMBL" id="CAB5079691.1"/>
    </source>
</evidence>
<dbReference type="InterPro" id="IPR009061">
    <property type="entry name" value="DNA-bd_dom_put_sf"/>
</dbReference>
<dbReference type="GO" id="GO:0003677">
    <property type="term" value="F:DNA binding"/>
    <property type="evidence" value="ECO:0007669"/>
    <property type="project" value="InterPro"/>
</dbReference>
<evidence type="ECO:0000259" key="1">
    <source>
        <dbReference type="Pfam" id="PF12728"/>
    </source>
</evidence>
<dbReference type="InterPro" id="IPR041657">
    <property type="entry name" value="HTH_17"/>
</dbReference>
<proteinExistence type="predicted"/>
<organism evidence="2">
    <name type="scientific">uncultured Caudovirales phage</name>
    <dbReference type="NCBI Taxonomy" id="2100421"/>
    <lineage>
        <taxon>Viruses</taxon>
        <taxon>Duplodnaviria</taxon>
        <taxon>Heunggongvirae</taxon>
        <taxon>Uroviricota</taxon>
        <taxon>Caudoviricetes</taxon>
        <taxon>Peduoviridae</taxon>
        <taxon>Maltschvirus</taxon>
        <taxon>Maltschvirus maltsch</taxon>
    </lineage>
</organism>
<name>A0A6J7VL62_9CAUD</name>
<reference evidence="2" key="1">
    <citation type="submission" date="2020-05" db="EMBL/GenBank/DDBJ databases">
        <authorList>
            <person name="Chiriac C."/>
            <person name="Salcher M."/>
            <person name="Ghai R."/>
            <person name="Kavagutti S V."/>
        </authorList>
    </citation>
    <scope>NUCLEOTIDE SEQUENCE</scope>
</reference>
<dbReference type="NCBIfam" id="TIGR01764">
    <property type="entry name" value="excise"/>
    <property type="match status" value="1"/>
</dbReference>
<dbReference type="SUPFAM" id="SSF46955">
    <property type="entry name" value="Putative DNA-binding domain"/>
    <property type="match status" value="1"/>
</dbReference>
<gene>
    <name evidence="2" type="ORF">UFOVP141_11</name>
</gene>
<protein>
    <submittedName>
        <fullName evidence="2">Excise, DNA binding domain, excisionase family</fullName>
    </submittedName>
</protein>
<dbReference type="EMBL" id="LR798190">
    <property type="protein sequence ID" value="CAB5079691.1"/>
    <property type="molecule type" value="Genomic_DNA"/>
</dbReference>
<dbReference type="InterPro" id="IPR010093">
    <property type="entry name" value="SinI_DNA-bd"/>
</dbReference>
<feature type="domain" description="Helix-turn-helix" evidence="1">
    <location>
        <begin position="6"/>
        <end position="51"/>
    </location>
</feature>
<sequence>MKADELYTVKEVAQYLNVCARTVERWCWGQKIRYYRLPGDVIRIEGSVVLAMRVDVSQKSLHVTFPSRQPRRRIER</sequence>
<accession>A0A6J7VL62</accession>